<dbReference type="InterPro" id="IPR006145">
    <property type="entry name" value="PsdUridine_synth_RsuA/RluA"/>
</dbReference>
<gene>
    <name evidence="11" type="ORF">B0I24_108113</name>
    <name evidence="12" type="ORF">CWE07_09400</name>
</gene>
<dbReference type="InterPro" id="IPR020103">
    <property type="entry name" value="PsdUridine_synth_cat_dom_sf"/>
</dbReference>
<dbReference type="NCBIfam" id="NF008321">
    <property type="entry name" value="PRK11112.1"/>
    <property type="match status" value="1"/>
</dbReference>
<dbReference type="EMBL" id="QLMD01000008">
    <property type="protein sequence ID" value="RAJ96534.1"/>
    <property type="molecule type" value="Genomic_DNA"/>
</dbReference>
<dbReference type="AlphaFoldDB" id="A0A327WV74"/>
<dbReference type="GO" id="GO:0003723">
    <property type="term" value="F:RNA binding"/>
    <property type="evidence" value="ECO:0007669"/>
    <property type="project" value="InterPro"/>
</dbReference>
<evidence type="ECO:0000259" key="10">
    <source>
        <dbReference type="Pfam" id="PF00849"/>
    </source>
</evidence>
<dbReference type="PANTHER" id="PTHR21600:SF56">
    <property type="entry name" value="TRNA PSEUDOURIDINE SYNTHASE C"/>
    <property type="match status" value="1"/>
</dbReference>
<accession>A0A327WV74</accession>
<dbReference type="PROSITE" id="PS01129">
    <property type="entry name" value="PSI_RLU"/>
    <property type="match status" value="1"/>
</dbReference>
<comment type="function">
    <text evidence="4">Responsible for synthesis of pseudouridine from uracil-65 in transfer RNAs.</text>
</comment>
<keyword evidence="14" id="KW-1185">Reference proteome</keyword>
<evidence type="ECO:0000313" key="13">
    <source>
        <dbReference type="Proteomes" id="UP000249203"/>
    </source>
</evidence>
<evidence type="ECO:0000313" key="14">
    <source>
        <dbReference type="Proteomes" id="UP000287865"/>
    </source>
</evidence>
<evidence type="ECO:0000313" key="12">
    <source>
        <dbReference type="EMBL" id="RUO23721.1"/>
    </source>
</evidence>
<dbReference type="OrthoDB" id="9785808at2"/>
<evidence type="ECO:0000256" key="4">
    <source>
        <dbReference type="ARBA" id="ARBA00037670"/>
    </source>
</evidence>
<evidence type="ECO:0000256" key="6">
    <source>
        <dbReference type="ARBA" id="ARBA00040675"/>
    </source>
</evidence>
<dbReference type="EMBL" id="PIPK01000008">
    <property type="protein sequence ID" value="RUO23721.1"/>
    <property type="molecule type" value="Genomic_DNA"/>
</dbReference>
<proteinExistence type="predicted"/>
<dbReference type="Gene3D" id="3.30.2350.10">
    <property type="entry name" value="Pseudouridine synthase"/>
    <property type="match status" value="1"/>
</dbReference>
<dbReference type="Proteomes" id="UP000249203">
    <property type="component" value="Unassembled WGS sequence"/>
</dbReference>
<feature type="domain" description="Pseudouridine synthase RsuA/RluA-like" evidence="10">
    <location>
        <begin position="22"/>
        <end position="182"/>
    </location>
</feature>
<protein>
    <recommendedName>
        <fullName evidence="6">tRNA pseudouridine synthase C</fullName>
        <ecNumber evidence="5">5.4.99.26</ecNumber>
    </recommendedName>
    <alternativeName>
        <fullName evidence="8">tRNA pseudouridine(65) synthase</fullName>
    </alternativeName>
    <alternativeName>
        <fullName evidence="9">tRNA pseudouridylate synthase C</fullName>
    </alternativeName>
    <alternativeName>
        <fullName evidence="7">tRNA-uridine isomerase C</fullName>
    </alternativeName>
</protein>
<evidence type="ECO:0000256" key="3">
    <source>
        <dbReference type="ARBA" id="ARBA00036607"/>
    </source>
</evidence>
<dbReference type="GO" id="GO:0008033">
    <property type="term" value="P:tRNA processing"/>
    <property type="evidence" value="ECO:0007669"/>
    <property type="project" value="UniProtKB-KW"/>
</dbReference>
<evidence type="ECO:0000313" key="11">
    <source>
        <dbReference type="EMBL" id="RAJ96534.1"/>
    </source>
</evidence>
<dbReference type="CDD" id="cd02563">
    <property type="entry name" value="PseudoU_synth_TruC"/>
    <property type="match status" value="1"/>
</dbReference>
<dbReference type="GO" id="GO:0000455">
    <property type="term" value="P:enzyme-directed rRNA pseudouridine synthesis"/>
    <property type="evidence" value="ECO:0007669"/>
    <property type="project" value="TreeGrafter"/>
</dbReference>
<keyword evidence="2" id="KW-0413">Isomerase</keyword>
<name>A0A327WV74_9GAMM</name>
<dbReference type="SUPFAM" id="SSF55120">
    <property type="entry name" value="Pseudouridine synthase"/>
    <property type="match status" value="1"/>
</dbReference>
<evidence type="ECO:0000256" key="5">
    <source>
        <dbReference type="ARBA" id="ARBA00038943"/>
    </source>
</evidence>
<reference evidence="12 14" key="1">
    <citation type="journal article" date="2018" name="Front. Microbiol.">
        <title>Genome-Based Analysis Reveals the Taxonomy and Diversity of the Family Idiomarinaceae.</title>
        <authorList>
            <person name="Liu Y."/>
            <person name="Lai Q."/>
            <person name="Shao Z."/>
        </authorList>
    </citation>
    <scope>NUCLEOTIDE SEQUENCE [LARGE SCALE GENOMIC DNA]</scope>
    <source>
        <strain evidence="12 14">CF12-14</strain>
    </source>
</reference>
<comment type="catalytic activity">
    <reaction evidence="3">
        <text>uridine(65) in tRNA = pseudouridine(65) in tRNA</text>
        <dbReference type="Rhea" id="RHEA:42536"/>
        <dbReference type="Rhea" id="RHEA-COMP:10103"/>
        <dbReference type="Rhea" id="RHEA-COMP:10104"/>
        <dbReference type="ChEBI" id="CHEBI:65314"/>
        <dbReference type="ChEBI" id="CHEBI:65315"/>
        <dbReference type="EC" id="5.4.99.26"/>
    </reaction>
</comment>
<dbReference type="RefSeq" id="WP_111569700.1">
    <property type="nucleotide sequence ID" value="NZ_PIPK01000008.1"/>
</dbReference>
<dbReference type="GO" id="GO:0160149">
    <property type="term" value="F:tRNA pseudouridine(65) synthase activity"/>
    <property type="evidence" value="ECO:0007669"/>
    <property type="project" value="UniProtKB-EC"/>
</dbReference>
<dbReference type="EC" id="5.4.99.26" evidence="5"/>
<dbReference type="InterPro" id="IPR006224">
    <property type="entry name" value="PsdUridine_synth_RluA-like_CS"/>
</dbReference>
<dbReference type="Pfam" id="PF00849">
    <property type="entry name" value="PseudoU_synth_2"/>
    <property type="match status" value="1"/>
</dbReference>
<evidence type="ECO:0000256" key="1">
    <source>
        <dbReference type="ARBA" id="ARBA00022694"/>
    </source>
</evidence>
<reference evidence="11 13" key="2">
    <citation type="submission" date="2018-06" db="EMBL/GenBank/DDBJ databases">
        <title>Genomic Encyclopedia of Type Strains, Phase III (KMG-III): the genomes of soil and plant-associated and newly described type strains.</title>
        <authorList>
            <person name="Whitman W."/>
        </authorList>
    </citation>
    <scope>NUCLEOTIDE SEQUENCE [LARGE SCALE GENOMIC DNA]</scope>
    <source>
        <strain evidence="11 13">CGMCC 1.15366</strain>
    </source>
</reference>
<evidence type="ECO:0000256" key="8">
    <source>
        <dbReference type="ARBA" id="ARBA00041975"/>
    </source>
</evidence>
<evidence type="ECO:0000256" key="2">
    <source>
        <dbReference type="ARBA" id="ARBA00023235"/>
    </source>
</evidence>
<evidence type="ECO:0000256" key="7">
    <source>
        <dbReference type="ARBA" id="ARBA00041803"/>
    </source>
</evidence>
<dbReference type="PANTHER" id="PTHR21600">
    <property type="entry name" value="MITOCHONDRIAL RNA PSEUDOURIDINE SYNTHASE"/>
    <property type="match status" value="1"/>
</dbReference>
<organism evidence="11 13">
    <name type="scientific">Aliidiomarina maris</name>
    <dbReference type="NCBI Taxonomy" id="531312"/>
    <lineage>
        <taxon>Bacteria</taxon>
        <taxon>Pseudomonadati</taxon>
        <taxon>Pseudomonadota</taxon>
        <taxon>Gammaproteobacteria</taxon>
        <taxon>Alteromonadales</taxon>
        <taxon>Idiomarinaceae</taxon>
        <taxon>Aliidiomarina</taxon>
    </lineage>
</organism>
<evidence type="ECO:0000256" key="9">
    <source>
        <dbReference type="ARBA" id="ARBA00043049"/>
    </source>
</evidence>
<comment type="caution">
    <text evidence="11">The sequence shown here is derived from an EMBL/GenBank/DDBJ whole genome shotgun (WGS) entry which is preliminary data.</text>
</comment>
<dbReference type="Proteomes" id="UP000287865">
    <property type="component" value="Unassembled WGS sequence"/>
</dbReference>
<dbReference type="InterPro" id="IPR050188">
    <property type="entry name" value="RluA_PseudoU_synthase"/>
</dbReference>
<keyword evidence="1" id="KW-0819">tRNA processing</keyword>
<sequence>MHTDPAAVTKKQLDIIYQDEYLVAIDKPAGLLVHRSWLAAEAREFAMQMLRDQIGQHVYPVHRLDRPTSGILLFALDPDTARAMSERFASREVRKMYHAVVRGYVTEHGQIDYPLKEELDKVADKQAQRDKPAQSAVTDFMCLRQVELPYQVSTRHATSRYSLVQLSPKTGRKHQLRRHLAHIRHPIIGDTSHGDGRHNAFFRSHFDSHRLLLCATGLEFNHPVTGKEVNLRLPVPELFLRAFK</sequence>